<dbReference type="Gene3D" id="1.25.10.10">
    <property type="entry name" value="Leucine-rich Repeat Variant"/>
    <property type="match status" value="1"/>
</dbReference>
<keyword evidence="6" id="KW-0653">Protein transport</keyword>
<dbReference type="Pfam" id="PF08506">
    <property type="entry name" value="Cse1"/>
    <property type="match status" value="1"/>
</dbReference>
<dbReference type="InterPro" id="IPR013713">
    <property type="entry name" value="XPO2_central"/>
</dbReference>
<dbReference type="SMART" id="SM00913">
    <property type="entry name" value="IBN_N"/>
    <property type="match status" value="1"/>
</dbReference>
<dbReference type="Pfam" id="PF03810">
    <property type="entry name" value="IBN_N"/>
    <property type="match status" value="1"/>
</dbReference>
<keyword evidence="10" id="KW-1185">Reference proteome</keyword>
<sequence>MAADVGHIAQLLQATLDPAQHREAEAALKQEATKPQYSLTLLTIVSSDSLPVNTRLSAALAFKNFIRLNYVDANGNYKIPQDEVQTIKERLIGLMIASPANIQSQLGEAVSIIADSDFWERWDTLTQDLVSRFSATDPKVNIGVLEVAHSIFVRWRPLMGTSGLYTEINHVINTFGTPFFQLLATTDSKITELSQDKAALRGWFETLSLQLKIMFDMSCHDLPPIFEDNLSSISELLHKYLNYSNSVLDTDDDDEVSVVDTVKADICDFLELYTFKYDADFSQYCKPFITSTWSLVSSIGSQTKYDTLVSKSLHFLAAVAATREHSELFNSEEVLTEIVEKVILPNVALRESDIEMFEDEPIEYIRRDLEGSDSGSRRRSATDFLRSLQEKFESLVTACVSRYITHYLDQGKADWKAKDTAVYLFLSIAAKGAVTQAQGVKTVNPLVNVVDFFERHIASDLVNGDGIEPIAKVDAIKFLYTFRSQLSKDQWKVAIGPLIQNLNSTNYVVYTYAAIAVERVLYLTDDAGNAMFPRADIEPFAKDLLTHLFKLIERETSAPKLQENEFLMRCVMRILIVIKDGAGPWLDTILTHLILITNVMKSNPSNPRFYYYHFEALGALVRYCAATHAAAINQKLWDPAHQILVEDVTEFIPYIFQILAQLLESSPADSVSDNYRALLGPLLQPTLWETRGNIPACTRLLSALIPRVAKTIVAENHLEAVLGIFQRLLNGKKSELNAFDVLEAVVNSFEPSALDPYFDTILTLIFTKLQGSPADSFKIRFVRFFHLVGGRLEAGYGTDYFVKHSDKVDEKVFAQVYPPFILQETDKLARPVDRKAAVVSLTKTLCDSQVFAQKFAKGWGNTCRILLTLLANPPSAAAGVGDEIITENSPDDIGFGLTFTALNTCKPAARDDFPEVQNVTTWVKEYMVGANQRHGGAVEGFISQRLTPELQEAITQYIR</sequence>
<dbReference type="InterPro" id="IPR011989">
    <property type="entry name" value="ARM-like"/>
</dbReference>
<name>A0A9P4X5M3_9HYPO</name>
<dbReference type="InterPro" id="IPR001494">
    <property type="entry name" value="Importin-beta_N"/>
</dbReference>
<dbReference type="FunFam" id="1.25.10.10:FF:000057">
    <property type="entry name" value="Exportin-2 isoform 1"/>
    <property type="match status" value="1"/>
</dbReference>
<dbReference type="Pfam" id="PF03378">
    <property type="entry name" value="CAS_CSE1"/>
    <property type="match status" value="1"/>
</dbReference>
<dbReference type="InterPro" id="IPR016024">
    <property type="entry name" value="ARM-type_fold"/>
</dbReference>
<keyword evidence="5" id="KW-0963">Cytoplasm</keyword>
<dbReference type="GO" id="GO:0005829">
    <property type="term" value="C:cytosol"/>
    <property type="evidence" value="ECO:0007669"/>
    <property type="project" value="TreeGrafter"/>
</dbReference>
<dbReference type="InterPro" id="IPR005043">
    <property type="entry name" value="XPO2_C"/>
</dbReference>
<dbReference type="GO" id="GO:0005049">
    <property type="term" value="F:nuclear export signal receptor activity"/>
    <property type="evidence" value="ECO:0007669"/>
    <property type="project" value="TreeGrafter"/>
</dbReference>
<dbReference type="PANTHER" id="PTHR10997">
    <property type="entry name" value="IMPORTIN-7, 8, 11"/>
    <property type="match status" value="1"/>
</dbReference>
<feature type="domain" description="Importin N-terminal" evidence="8">
    <location>
        <begin position="24"/>
        <end position="97"/>
    </location>
</feature>
<evidence type="ECO:0000256" key="2">
    <source>
        <dbReference type="ARBA" id="ARBA00004496"/>
    </source>
</evidence>
<comment type="similarity">
    <text evidence="3">Belongs to the XPO2/CSE1 family.</text>
</comment>
<evidence type="ECO:0000259" key="8">
    <source>
        <dbReference type="PROSITE" id="PS50166"/>
    </source>
</evidence>
<reference evidence="9 10" key="1">
    <citation type="submission" date="2018-06" db="EMBL/GenBank/DDBJ databases">
        <title>Genome analysis of cellulolytic fungus Trichoderma lentiforme CFAM-422.</title>
        <authorList>
            <person name="Steindorff A.S."/>
            <person name="Formighieri E.F."/>
            <person name="Midorikawa G.E.O."/>
            <person name="Tamietti M.S."/>
            <person name="Ramos E.Z."/>
            <person name="Silva A.S."/>
            <person name="Bon E.P.S."/>
            <person name="Mendes T.D."/>
            <person name="Damaso M.C.T."/>
            <person name="Favaro L.C.L."/>
        </authorList>
    </citation>
    <scope>NUCLEOTIDE SEQUENCE [LARGE SCALE GENOMIC DNA]</scope>
    <source>
        <strain evidence="9 10">CFAM-422</strain>
    </source>
</reference>
<evidence type="ECO:0000256" key="1">
    <source>
        <dbReference type="ARBA" id="ARBA00004123"/>
    </source>
</evidence>
<dbReference type="PROSITE" id="PS50166">
    <property type="entry name" value="IMPORTIN_B_NT"/>
    <property type="match status" value="1"/>
</dbReference>
<evidence type="ECO:0000256" key="5">
    <source>
        <dbReference type="ARBA" id="ARBA00022490"/>
    </source>
</evidence>
<organism evidence="9 10">
    <name type="scientific">Trichoderma lentiforme</name>
    <dbReference type="NCBI Taxonomy" id="1567552"/>
    <lineage>
        <taxon>Eukaryota</taxon>
        <taxon>Fungi</taxon>
        <taxon>Dikarya</taxon>
        <taxon>Ascomycota</taxon>
        <taxon>Pezizomycotina</taxon>
        <taxon>Sordariomycetes</taxon>
        <taxon>Hypocreomycetidae</taxon>
        <taxon>Hypocreales</taxon>
        <taxon>Hypocreaceae</taxon>
        <taxon>Trichoderma</taxon>
    </lineage>
</organism>
<evidence type="ECO:0000256" key="7">
    <source>
        <dbReference type="ARBA" id="ARBA00023242"/>
    </source>
</evidence>
<dbReference type="EMBL" id="QLNT01000027">
    <property type="protein sequence ID" value="KAF3057814.1"/>
    <property type="molecule type" value="Genomic_DNA"/>
</dbReference>
<dbReference type="SUPFAM" id="SSF48371">
    <property type="entry name" value="ARM repeat"/>
    <property type="match status" value="1"/>
</dbReference>
<comment type="subcellular location">
    <subcellularLocation>
        <location evidence="2">Cytoplasm</location>
    </subcellularLocation>
    <subcellularLocation>
        <location evidence="1">Nucleus</location>
    </subcellularLocation>
</comment>
<dbReference type="GO" id="GO:0005635">
    <property type="term" value="C:nuclear envelope"/>
    <property type="evidence" value="ECO:0007669"/>
    <property type="project" value="TreeGrafter"/>
</dbReference>
<dbReference type="AlphaFoldDB" id="A0A9P4X5M3"/>
<dbReference type="GO" id="GO:0006611">
    <property type="term" value="P:protein export from nucleus"/>
    <property type="evidence" value="ECO:0007669"/>
    <property type="project" value="TreeGrafter"/>
</dbReference>
<protein>
    <submittedName>
        <fullName evidence="9">Importin alpha re-exporter</fullName>
    </submittedName>
</protein>
<evidence type="ECO:0000256" key="3">
    <source>
        <dbReference type="ARBA" id="ARBA00008669"/>
    </source>
</evidence>
<comment type="caution">
    <text evidence="9">The sequence shown here is derived from an EMBL/GenBank/DDBJ whole genome shotgun (WGS) entry which is preliminary data.</text>
</comment>
<dbReference type="GO" id="GO:0031267">
    <property type="term" value="F:small GTPase binding"/>
    <property type="evidence" value="ECO:0007669"/>
    <property type="project" value="InterPro"/>
</dbReference>
<dbReference type="GO" id="GO:0006606">
    <property type="term" value="P:protein import into nucleus"/>
    <property type="evidence" value="ECO:0007669"/>
    <property type="project" value="TreeGrafter"/>
</dbReference>
<keyword evidence="7" id="KW-0539">Nucleus</keyword>
<evidence type="ECO:0000313" key="9">
    <source>
        <dbReference type="EMBL" id="KAF3057814.1"/>
    </source>
</evidence>
<evidence type="ECO:0000256" key="6">
    <source>
        <dbReference type="ARBA" id="ARBA00022927"/>
    </source>
</evidence>
<proteinExistence type="inferred from homology"/>
<evidence type="ECO:0000256" key="4">
    <source>
        <dbReference type="ARBA" id="ARBA00022448"/>
    </source>
</evidence>
<dbReference type="PANTHER" id="PTHR10997:SF8">
    <property type="entry name" value="EXPORTIN-2"/>
    <property type="match status" value="1"/>
</dbReference>
<gene>
    <name evidence="9" type="ORF">CFAM422_012118</name>
</gene>
<evidence type="ECO:0000313" key="10">
    <source>
        <dbReference type="Proteomes" id="UP000801864"/>
    </source>
</evidence>
<keyword evidence="4" id="KW-0813">Transport</keyword>
<dbReference type="Proteomes" id="UP000801864">
    <property type="component" value="Unassembled WGS sequence"/>
</dbReference>
<accession>A0A9P4X5M3</accession>